<organism evidence="3 4">
    <name type="scientific">Pseudovirgaria hyperparasitica</name>
    <dbReference type="NCBI Taxonomy" id="470096"/>
    <lineage>
        <taxon>Eukaryota</taxon>
        <taxon>Fungi</taxon>
        <taxon>Dikarya</taxon>
        <taxon>Ascomycota</taxon>
        <taxon>Pezizomycotina</taxon>
        <taxon>Dothideomycetes</taxon>
        <taxon>Dothideomycetes incertae sedis</taxon>
        <taxon>Acrospermales</taxon>
        <taxon>Acrospermaceae</taxon>
        <taxon>Pseudovirgaria</taxon>
    </lineage>
</organism>
<dbReference type="EMBL" id="ML996577">
    <property type="protein sequence ID" value="KAF2755501.1"/>
    <property type="molecule type" value="Genomic_DNA"/>
</dbReference>
<sequence>MGEWHLTQVSNIKRADGSFAQYEQSTNITTITLLEIMGMMTEMDTQSLDQFGQVRALIDSLILSKVETLRTMHIALSCIGIASVLVVIFCILQEARRSAKLRVTLRPRKFDLLHDVHEAEKFPLTLVFTALIQQAVFVGVQSSALHSVVVTGCSKVAQVVFPAIFLLGYTTFVYGVEITRRSLGSKPFRPKGKWTGSICTASVALLLLFTWIPTAIWRSPDRCFGNLLWFPVRYNVIAISVVSLLIFILILMGVIVITQLKRSVQVDENERLSASLICYYIFLTVFIYTLILPFFIQALLHNFDSNLTSSRLAEVALFGNTLFLVTFYFFLRVNATRLTIKAPGALGFSKGHRGRSFGPGYMASSISEPILSTTHDIDKTILLFDKKGHLEPDFDPRAETSSITEQGILSPGRLDPSTWPSPPDPCSPTTASPSDLTKRTKSSYSIFPTRADEIPRLPPSVYSFNKSSSLKSFAPFKRTTTASEVASITDVSASYEGPLRPPLPLFAHRHRRDSSGGSSATVQIGLRLSVAPATIAAGHITTQNRTIPIRRPTLPAHPAVLRRDHSNPSVESLVLPIQTPSGFTSKDITTSQVQPQKAGETSTETETRITPTESSGEYLEKARDKVLPPIPHPSGTRGVSGLRLNPVTLPPAKPANNAGWI</sequence>
<feature type="compositionally biased region" description="Low complexity" evidence="1">
    <location>
        <begin position="600"/>
        <end position="615"/>
    </location>
</feature>
<evidence type="ECO:0000313" key="3">
    <source>
        <dbReference type="EMBL" id="KAF2755501.1"/>
    </source>
</evidence>
<accession>A0A6A6W388</accession>
<evidence type="ECO:0000256" key="2">
    <source>
        <dbReference type="SAM" id="Phobius"/>
    </source>
</evidence>
<feature type="transmembrane region" description="Helical" evidence="2">
    <location>
        <begin position="197"/>
        <end position="216"/>
    </location>
</feature>
<keyword evidence="4" id="KW-1185">Reference proteome</keyword>
<dbReference type="Proteomes" id="UP000799437">
    <property type="component" value="Unassembled WGS sequence"/>
</dbReference>
<protein>
    <submittedName>
        <fullName evidence="3">Uncharacterized protein</fullName>
    </submittedName>
</protein>
<name>A0A6A6W388_9PEZI</name>
<feature type="transmembrane region" description="Helical" evidence="2">
    <location>
        <begin position="312"/>
        <end position="331"/>
    </location>
</feature>
<feature type="transmembrane region" description="Helical" evidence="2">
    <location>
        <begin position="277"/>
        <end position="300"/>
    </location>
</feature>
<feature type="region of interest" description="Disordered" evidence="1">
    <location>
        <begin position="626"/>
        <end position="645"/>
    </location>
</feature>
<evidence type="ECO:0000256" key="1">
    <source>
        <dbReference type="SAM" id="MobiDB-lite"/>
    </source>
</evidence>
<feature type="transmembrane region" description="Helical" evidence="2">
    <location>
        <begin position="156"/>
        <end position="176"/>
    </location>
</feature>
<feature type="transmembrane region" description="Helical" evidence="2">
    <location>
        <begin position="72"/>
        <end position="92"/>
    </location>
</feature>
<keyword evidence="2" id="KW-0472">Membrane</keyword>
<gene>
    <name evidence="3" type="ORF">EJ05DRAFT_502958</name>
</gene>
<feature type="compositionally biased region" description="Polar residues" evidence="1">
    <location>
        <begin position="581"/>
        <end position="595"/>
    </location>
</feature>
<dbReference type="AlphaFoldDB" id="A0A6A6W388"/>
<dbReference type="OrthoDB" id="5368516at2759"/>
<keyword evidence="2" id="KW-1133">Transmembrane helix</keyword>
<feature type="region of interest" description="Disordered" evidence="1">
    <location>
        <begin position="393"/>
        <end position="443"/>
    </location>
</feature>
<feature type="region of interest" description="Disordered" evidence="1">
    <location>
        <begin position="581"/>
        <end position="617"/>
    </location>
</feature>
<dbReference type="RefSeq" id="XP_033597952.1">
    <property type="nucleotide sequence ID" value="XM_033747340.1"/>
</dbReference>
<keyword evidence="2" id="KW-0812">Transmembrane</keyword>
<dbReference type="GeneID" id="54488394"/>
<reference evidence="3" key="1">
    <citation type="journal article" date="2020" name="Stud. Mycol.">
        <title>101 Dothideomycetes genomes: a test case for predicting lifestyles and emergence of pathogens.</title>
        <authorList>
            <person name="Haridas S."/>
            <person name="Albert R."/>
            <person name="Binder M."/>
            <person name="Bloem J."/>
            <person name="Labutti K."/>
            <person name="Salamov A."/>
            <person name="Andreopoulos B."/>
            <person name="Baker S."/>
            <person name="Barry K."/>
            <person name="Bills G."/>
            <person name="Bluhm B."/>
            <person name="Cannon C."/>
            <person name="Castanera R."/>
            <person name="Culley D."/>
            <person name="Daum C."/>
            <person name="Ezra D."/>
            <person name="Gonzalez J."/>
            <person name="Henrissat B."/>
            <person name="Kuo A."/>
            <person name="Liang C."/>
            <person name="Lipzen A."/>
            <person name="Lutzoni F."/>
            <person name="Magnuson J."/>
            <person name="Mondo S."/>
            <person name="Nolan M."/>
            <person name="Ohm R."/>
            <person name="Pangilinan J."/>
            <person name="Park H.-J."/>
            <person name="Ramirez L."/>
            <person name="Alfaro M."/>
            <person name="Sun H."/>
            <person name="Tritt A."/>
            <person name="Yoshinaga Y."/>
            <person name="Zwiers L.-H."/>
            <person name="Turgeon B."/>
            <person name="Goodwin S."/>
            <person name="Spatafora J."/>
            <person name="Crous P."/>
            <person name="Grigoriev I."/>
        </authorList>
    </citation>
    <scope>NUCLEOTIDE SEQUENCE</scope>
    <source>
        <strain evidence="3">CBS 121739</strain>
    </source>
</reference>
<feature type="transmembrane region" description="Helical" evidence="2">
    <location>
        <begin position="236"/>
        <end position="257"/>
    </location>
</feature>
<evidence type="ECO:0000313" key="4">
    <source>
        <dbReference type="Proteomes" id="UP000799437"/>
    </source>
</evidence>
<proteinExistence type="predicted"/>
<feature type="transmembrane region" description="Helical" evidence="2">
    <location>
        <begin position="122"/>
        <end position="144"/>
    </location>
</feature>